<accession>A0AAW4X760</accession>
<evidence type="ECO:0000313" key="3">
    <source>
        <dbReference type="Proteomes" id="UP001198026"/>
    </source>
</evidence>
<comment type="caution">
    <text evidence="2">The sequence shown here is derived from an EMBL/GenBank/DDBJ whole genome shotgun (WGS) entry which is preliminary data.</text>
</comment>
<dbReference type="RefSeq" id="WP_228340557.1">
    <property type="nucleotide sequence ID" value="NZ_JAJGTB010000119.1"/>
</dbReference>
<dbReference type="AlphaFoldDB" id="A0AAW4X760"/>
<name>A0AAW4X760_LIMRT</name>
<sequence>MAVTGEAELIANLTKLEKTEEKKARKATRDGAQVYQEELKNWTPVAPKGADHSGKTPLKDHTKKGNLKTSGGEYSVDVGYDTEKGWVAHFPNSGTSKQDPQHFVEDSQDAAKNKVLAKYIEDLKV</sequence>
<dbReference type="NCBIfam" id="TIGR01725">
    <property type="entry name" value="phge_HK97_gp10"/>
    <property type="match status" value="1"/>
</dbReference>
<dbReference type="Proteomes" id="UP001198026">
    <property type="component" value="Unassembled WGS sequence"/>
</dbReference>
<feature type="region of interest" description="Disordered" evidence="1">
    <location>
        <begin position="40"/>
        <end position="73"/>
    </location>
</feature>
<dbReference type="InterPro" id="IPR010064">
    <property type="entry name" value="HK97-gp10_tail"/>
</dbReference>
<proteinExistence type="predicted"/>
<evidence type="ECO:0000313" key="2">
    <source>
        <dbReference type="EMBL" id="MCC4478065.1"/>
    </source>
</evidence>
<feature type="compositionally biased region" description="Basic and acidic residues" evidence="1">
    <location>
        <begin position="49"/>
        <end position="60"/>
    </location>
</feature>
<reference evidence="2" key="1">
    <citation type="submission" date="2021-10" db="EMBL/GenBank/DDBJ databases">
        <title>Evolutionary history and lifestyle of the vertebrate symbiont Limosilactobacillus reuteri.</title>
        <authorList>
            <person name="Zheng J."/>
            <person name="Li F."/>
            <person name="Gaenzle M."/>
            <person name="Walter J."/>
        </authorList>
    </citation>
    <scope>NUCLEOTIDE SEQUENCE</scope>
    <source>
        <strain evidence="2">GQ_1_3_1</strain>
    </source>
</reference>
<dbReference type="EMBL" id="JAJGWB010000134">
    <property type="protein sequence ID" value="MCC4478065.1"/>
    <property type="molecule type" value="Genomic_DNA"/>
</dbReference>
<protein>
    <submittedName>
        <fullName evidence="2">HK97 gp10 family phage protein</fullName>
    </submittedName>
</protein>
<gene>
    <name evidence="2" type="ORF">LMB76_07530</name>
</gene>
<organism evidence="2 3">
    <name type="scientific">Limosilactobacillus reuteri</name>
    <name type="common">Lactobacillus reuteri</name>
    <dbReference type="NCBI Taxonomy" id="1598"/>
    <lineage>
        <taxon>Bacteria</taxon>
        <taxon>Bacillati</taxon>
        <taxon>Bacillota</taxon>
        <taxon>Bacilli</taxon>
        <taxon>Lactobacillales</taxon>
        <taxon>Lactobacillaceae</taxon>
        <taxon>Limosilactobacillus</taxon>
    </lineage>
</organism>
<evidence type="ECO:0000256" key="1">
    <source>
        <dbReference type="SAM" id="MobiDB-lite"/>
    </source>
</evidence>
<dbReference type="Pfam" id="PF04883">
    <property type="entry name" value="HK97-gp10_like"/>
    <property type="match status" value="1"/>
</dbReference>